<dbReference type="InterPro" id="IPR012902">
    <property type="entry name" value="N_methyl_site"/>
</dbReference>
<keyword evidence="2" id="KW-0812">Transmembrane</keyword>
<dbReference type="AlphaFoldDB" id="A0A8A4TW52"/>
<keyword evidence="2" id="KW-1133">Transmembrane helix</keyword>
<dbReference type="NCBIfam" id="TIGR02532">
    <property type="entry name" value="IV_pilin_GFxxxE"/>
    <property type="match status" value="1"/>
</dbReference>
<proteinExistence type="predicted"/>
<dbReference type="RefSeq" id="WP_237383467.1">
    <property type="nucleotide sequence ID" value="NZ_CP071793.1"/>
</dbReference>
<keyword evidence="2" id="KW-0472">Membrane</keyword>
<feature type="region of interest" description="Disordered" evidence="1">
    <location>
        <begin position="86"/>
        <end position="127"/>
    </location>
</feature>
<dbReference type="PROSITE" id="PS00409">
    <property type="entry name" value="PROKAR_NTER_METHYL"/>
    <property type="match status" value="1"/>
</dbReference>
<dbReference type="KEGG" id="scor:J3U87_12995"/>
<dbReference type="EMBL" id="CP071793">
    <property type="protein sequence ID" value="QTD53364.1"/>
    <property type="molecule type" value="Genomic_DNA"/>
</dbReference>
<name>A0A8A4TW52_SULCO</name>
<evidence type="ECO:0000256" key="2">
    <source>
        <dbReference type="SAM" id="Phobius"/>
    </source>
</evidence>
<evidence type="ECO:0000313" key="4">
    <source>
        <dbReference type="Proteomes" id="UP000663929"/>
    </source>
</evidence>
<keyword evidence="4" id="KW-1185">Reference proteome</keyword>
<organism evidence="3 4">
    <name type="scientific">Sulfidibacter corallicola</name>
    <dbReference type="NCBI Taxonomy" id="2818388"/>
    <lineage>
        <taxon>Bacteria</taxon>
        <taxon>Pseudomonadati</taxon>
        <taxon>Acidobacteriota</taxon>
        <taxon>Holophagae</taxon>
        <taxon>Acanthopleuribacterales</taxon>
        <taxon>Acanthopleuribacteraceae</taxon>
        <taxon>Sulfidibacter</taxon>
    </lineage>
</organism>
<evidence type="ECO:0000313" key="3">
    <source>
        <dbReference type="EMBL" id="QTD53364.1"/>
    </source>
</evidence>
<accession>A0A8A4TW52</accession>
<sequence length="361" mass="40326">MTPHTNTAPRASGRPAGFTLLEMIVTVLLGAFIVLIVAGTLQNTIRAWTTVQERVSENYNHRMVLDLIRRQTSSLFFRADADQLNRQRGVNPNRRVNRRDNQRRGNNRQPQPPTPTPAQGYQLPEGSHFFLGTPQELNFLSTVSFLSDFPGQVAVRYYVVQGEPGEDEDWDTLPSSRTQGSGGGAFGDPTPVDPGSGFIPDFPPPLEGNLYLFLEETNLFLSQTQMQNSEDPTLINDPNMQPVQPQPGTGDGNLSGEGEDGTKVMGRSSMRLIGPLRAFTLRYRRPLARGAQEMDTEEDWAEYWDLTMEGRYPSAVEFIFFYEEPGITDDIPTEELPGIRMVLPVYDTNNLIRGGGTRVPF</sequence>
<feature type="region of interest" description="Disordered" evidence="1">
    <location>
        <begin position="164"/>
        <end position="185"/>
    </location>
</feature>
<feature type="compositionally biased region" description="Polar residues" evidence="1">
    <location>
        <begin position="237"/>
        <end position="247"/>
    </location>
</feature>
<evidence type="ECO:0000256" key="1">
    <source>
        <dbReference type="SAM" id="MobiDB-lite"/>
    </source>
</evidence>
<feature type="transmembrane region" description="Helical" evidence="2">
    <location>
        <begin position="20"/>
        <end position="41"/>
    </location>
</feature>
<dbReference type="Proteomes" id="UP000663929">
    <property type="component" value="Chromosome"/>
</dbReference>
<protein>
    <submittedName>
        <fullName evidence="3">Prepilin-type N-terminal cleavage/methylation domain-containing protein</fullName>
    </submittedName>
</protein>
<reference evidence="3" key="1">
    <citation type="submission" date="2021-03" db="EMBL/GenBank/DDBJ databases">
        <title>Acanthopleuribacteraceae sp. M133.</title>
        <authorList>
            <person name="Wang G."/>
        </authorList>
    </citation>
    <scope>NUCLEOTIDE SEQUENCE</scope>
    <source>
        <strain evidence="3">M133</strain>
    </source>
</reference>
<gene>
    <name evidence="3" type="ORF">J3U87_12995</name>
</gene>
<feature type="region of interest" description="Disordered" evidence="1">
    <location>
        <begin position="237"/>
        <end position="264"/>
    </location>
</feature>